<dbReference type="Pfam" id="PF01266">
    <property type="entry name" value="DAO"/>
    <property type="match status" value="1"/>
</dbReference>
<dbReference type="EMBL" id="KI392852">
    <property type="protein sequence ID" value="ERN10338.1"/>
    <property type="molecule type" value="Genomic_DNA"/>
</dbReference>
<dbReference type="PANTHER" id="PTHR13847">
    <property type="entry name" value="SARCOSINE DEHYDROGENASE-RELATED"/>
    <property type="match status" value="1"/>
</dbReference>
<dbReference type="InterPro" id="IPR006076">
    <property type="entry name" value="FAD-dep_OxRdtase"/>
</dbReference>
<feature type="domain" description="FAD dependent oxidoreductase" evidence="1">
    <location>
        <begin position="12"/>
        <end position="358"/>
    </location>
</feature>
<dbReference type="GO" id="GO:0005737">
    <property type="term" value="C:cytoplasm"/>
    <property type="evidence" value="ECO:0000318"/>
    <property type="project" value="GO_Central"/>
</dbReference>
<dbReference type="eggNOG" id="ENOG502QQBA">
    <property type="taxonomic scope" value="Eukaryota"/>
</dbReference>
<dbReference type="AlphaFoldDB" id="W1PQK4"/>
<dbReference type="STRING" id="13333.W1PQK4"/>
<name>W1PQK4_AMBTC</name>
<dbReference type="HOGENOM" id="CLU_056488_1_0_1"/>
<dbReference type="Gramene" id="ERN10338">
    <property type="protein sequence ID" value="ERN10338"/>
    <property type="gene ID" value="AMTR_s00026p00039130"/>
</dbReference>
<accession>W1PQK4</accession>
<sequence>MSYLAYIICTGGGGASGVAGGLLHPYSPKAKLLWKGAQCWEEAMVMLSIAEAAKDEGSFAQDLKDLVSQHIFDGPIVWKRGIIKPITAMKSIDIMKKNIQDCLPSCPLELLDSFAIQKILPGLSAPSGFAIYMPKAVNVHPERYLQALFLACNKLVKDLSAVGYSGKQVNFYKQTVHSLQEISGEYSAVVICLGARSESLPELKGVLPLRMCRGVVAHLDLPGNMSGGEYKDSDPSILADAWLAVRGPRSLAMGSTWQWGSRNYSRTLSSDEESSAMHELLSKASILYPDIRNWSCESASAGLRAMPPLTTLGSLPLLGSVDNLVGHNSGGGGRYWFMGGLGARGLLYHGWLGKLMAQAVLSCSAAEIPFELTTWKNRM</sequence>
<gene>
    <name evidence="2" type="ORF">AMTR_s00026p00039130</name>
</gene>
<evidence type="ECO:0000259" key="1">
    <source>
        <dbReference type="Pfam" id="PF01266"/>
    </source>
</evidence>
<dbReference type="SUPFAM" id="SSF51971">
    <property type="entry name" value="Nucleotide-binding domain"/>
    <property type="match status" value="1"/>
</dbReference>
<dbReference type="OMA" id="CKYWLFG"/>
<protein>
    <recommendedName>
        <fullName evidence="1">FAD dependent oxidoreductase domain-containing protein</fullName>
    </recommendedName>
</protein>
<evidence type="ECO:0000313" key="3">
    <source>
        <dbReference type="Proteomes" id="UP000017836"/>
    </source>
</evidence>
<dbReference type="InterPro" id="IPR036188">
    <property type="entry name" value="FAD/NAD-bd_sf"/>
</dbReference>
<keyword evidence="3" id="KW-1185">Reference proteome</keyword>
<reference evidence="3" key="1">
    <citation type="journal article" date="2013" name="Science">
        <title>The Amborella genome and the evolution of flowering plants.</title>
        <authorList>
            <consortium name="Amborella Genome Project"/>
        </authorList>
    </citation>
    <scope>NUCLEOTIDE SEQUENCE [LARGE SCALE GENOMIC DNA]</scope>
</reference>
<dbReference type="Gene3D" id="3.30.9.10">
    <property type="entry name" value="D-Amino Acid Oxidase, subunit A, domain 2"/>
    <property type="match status" value="1"/>
</dbReference>
<dbReference type="PANTHER" id="PTHR13847:SF261">
    <property type="entry name" value="FAD-DEPENDENT OXIDOREDUCTASE FAMILY PROTEIN"/>
    <property type="match status" value="1"/>
</dbReference>
<dbReference type="Gene3D" id="3.50.50.60">
    <property type="entry name" value="FAD/NAD(P)-binding domain"/>
    <property type="match status" value="1"/>
</dbReference>
<dbReference type="Proteomes" id="UP000017836">
    <property type="component" value="Unassembled WGS sequence"/>
</dbReference>
<evidence type="ECO:0000313" key="2">
    <source>
        <dbReference type="EMBL" id="ERN10338.1"/>
    </source>
</evidence>
<organism evidence="2 3">
    <name type="scientific">Amborella trichopoda</name>
    <dbReference type="NCBI Taxonomy" id="13333"/>
    <lineage>
        <taxon>Eukaryota</taxon>
        <taxon>Viridiplantae</taxon>
        <taxon>Streptophyta</taxon>
        <taxon>Embryophyta</taxon>
        <taxon>Tracheophyta</taxon>
        <taxon>Spermatophyta</taxon>
        <taxon>Magnoliopsida</taxon>
        <taxon>Amborellales</taxon>
        <taxon>Amborellaceae</taxon>
        <taxon>Amborella</taxon>
    </lineage>
</organism>
<proteinExistence type="predicted"/>